<name>A0AAI9X263_PENTH</name>
<proteinExistence type="predicted"/>
<dbReference type="InterPro" id="IPR029016">
    <property type="entry name" value="GAF-like_dom_sf"/>
</dbReference>
<dbReference type="AlphaFoldDB" id="A0AAI9X263"/>
<keyword evidence="3" id="KW-1185">Reference proteome</keyword>
<feature type="compositionally biased region" description="Polar residues" evidence="1">
    <location>
        <begin position="295"/>
        <end position="328"/>
    </location>
</feature>
<dbReference type="Proteomes" id="UP001227192">
    <property type="component" value="Unassembled WGS sequence"/>
</dbReference>
<dbReference type="Gene3D" id="3.30.450.40">
    <property type="match status" value="1"/>
</dbReference>
<evidence type="ECO:0008006" key="4">
    <source>
        <dbReference type="Google" id="ProtNLM"/>
    </source>
</evidence>
<evidence type="ECO:0000313" key="2">
    <source>
        <dbReference type="EMBL" id="KAJ9480644.1"/>
    </source>
</evidence>
<dbReference type="SUPFAM" id="SSF55781">
    <property type="entry name" value="GAF domain-like"/>
    <property type="match status" value="1"/>
</dbReference>
<organism evidence="2 3">
    <name type="scientific">Penicillium thymicola</name>
    <dbReference type="NCBI Taxonomy" id="293382"/>
    <lineage>
        <taxon>Eukaryota</taxon>
        <taxon>Fungi</taxon>
        <taxon>Dikarya</taxon>
        <taxon>Ascomycota</taxon>
        <taxon>Pezizomycotina</taxon>
        <taxon>Eurotiomycetes</taxon>
        <taxon>Eurotiomycetidae</taxon>
        <taxon>Eurotiales</taxon>
        <taxon>Aspergillaceae</taxon>
        <taxon>Penicillium</taxon>
    </lineage>
</organism>
<feature type="region of interest" description="Disordered" evidence="1">
    <location>
        <begin position="286"/>
        <end position="330"/>
    </location>
</feature>
<reference evidence="2" key="2">
    <citation type="journal article" date="2016" name="Fungal Biol.">
        <title>Ochratoxin A production by Penicillium thymicola.</title>
        <authorList>
            <person name="Nguyen H.D.T."/>
            <person name="McMullin D.R."/>
            <person name="Ponomareva E."/>
            <person name="Riley R."/>
            <person name="Pomraning K.R."/>
            <person name="Baker S.E."/>
            <person name="Seifert K.A."/>
        </authorList>
    </citation>
    <scope>NUCLEOTIDE SEQUENCE</scope>
    <source>
        <strain evidence="2">DAOM 180753</strain>
    </source>
</reference>
<protein>
    <recommendedName>
        <fullName evidence="4">GAF domain-containing protein</fullName>
    </recommendedName>
</protein>
<dbReference type="PANTHER" id="PTHR43102">
    <property type="entry name" value="SLR1143 PROTEIN"/>
    <property type="match status" value="1"/>
</dbReference>
<comment type="caution">
    <text evidence="2">The sequence shown here is derived from an EMBL/GenBank/DDBJ whole genome shotgun (WGS) entry which is preliminary data.</text>
</comment>
<gene>
    <name evidence="2" type="ORF">VN97_g12900</name>
</gene>
<evidence type="ECO:0000256" key="1">
    <source>
        <dbReference type="SAM" id="MobiDB-lite"/>
    </source>
</evidence>
<dbReference type="EMBL" id="LACB01001215">
    <property type="protein sequence ID" value="KAJ9480644.1"/>
    <property type="molecule type" value="Genomic_DNA"/>
</dbReference>
<dbReference type="PANTHER" id="PTHR43102:SF2">
    <property type="entry name" value="GAF DOMAIN-CONTAINING PROTEIN"/>
    <property type="match status" value="1"/>
</dbReference>
<sequence>MAAILGLGAQSHYRLAQEREFYKYIPREHSSSRYAPFDRASGDGFNPQPSPDSALTSYAQLGAIRLGTERAFISLFDRTHQYVLAEATPTLSLIGGHMAKESERLGLGCCIFPKERGICHYVESAALRGHQGDDAGDNGSTLVVLDVAQDGRFSPSQLQAPLSEARFYVAVPIVSPRGLKIGALSVRDTKARSSGPDQYSLDFMKDMAATVMQHLAMKETTLKNRRAERMIVGLGSFVEGRTTLRDSWPEAHAQHIASEKSGESSEGQLDIEQQDIQELANETGQGNLTIWEPSGSANDASTPSHQSASTSHRVQRSQGDNPSLNAGSGSPRLYCYTAI</sequence>
<dbReference type="FunFam" id="3.30.450.40:FF:000083">
    <property type="entry name" value="Sensor histidine kinase/response regulator, putative (AFU_orthologue AFUA_4G00660)"/>
    <property type="match status" value="1"/>
</dbReference>
<reference evidence="2" key="1">
    <citation type="submission" date="2015-06" db="EMBL/GenBank/DDBJ databases">
        <authorList>
            <person name="Nguyen H."/>
        </authorList>
    </citation>
    <scope>NUCLEOTIDE SEQUENCE</scope>
    <source>
        <strain evidence="2">DAOM 180753</strain>
    </source>
</reference>
<accession>A0AAI9X263</accession>
<evidence type="ECO:0000313" key="3">
    <source>
        <dbReference type="Proteomes" id="UP001227192"/>
    </source>
</evidence>